<proteinExistence type="predicted"/>
<evidence type="ECO:0000313" key="1">
    <source>
        <dbReference type="EMBL" id="CAD1531192.1"/>
    </source>
</evidence>
<reference evidence="1" key="1">
    <citation type="submission" date="2020-07" db="EMBL/GenBank/DDBJ databases">
        <authorList>
            <person name="Ferguson B K."/>
        </authorList>
    </citation>
    <scope>NUCLEOTIDE SEQUENCE</scope>
    <source>
        <strain evidence="1">L06</strain>
    </source>
</reference>
<gene>
    <name evidence="1" type="ORF">BBRV_LOCUS7957</name>
</gene>
<name>A0A6V7HWJ9_9HYME</name>
<sequence length="81" mass="9112">MKRYKTYAYLLRSRLAYTEVEPSLPESSLGEVDESSGVLLNTDVGLVQQSATNRQTNRYSYRAAIYNRNLLNGQDYGGDIG</sequence>
<accession>A0A6V7HWJ9</accession>
<dbReference type="AlphaFoldDB" id="A0A6V7HWJ9"/>
<organism evidence="1">
    <name type="scientific">Bracon brevicornis</name>
    <dbReference type="NCBI Taxonomy" id="1563983"/>
    <lineage>
        <taxon>Eukaryota</taxon>
        <taxon>Metazoa</taxon>
        <taxon>Ecdysozoa</taxon>
        <taxon>Arthropoda</taxon>
        <taxon>Hexapoda</taxon>
        <taxon>Insecta</taxon>
        <taxon>Pterygota</taxon>
        <taxon>Neoptera</taxon>
        <taxon>Endopterygota</taxon>
        <taxon>Hymenoptera</taxon>
        <taxon>Apocrita</taxon>
        <taxon>Ichneumonoidea</taxon>
        <taxon>Braconidae</taxon>
        <taxon>Braconinae</taxon>
        <taxon>Bracon</taxon>
    </lineage>
</organism>
<protein>
    <submittedName>
        <fullName evidence="1">Uncharacterized protein</fullName>
    </submittedName>
</protein>
<dbReference type="EMBL" id="CADCXW020000001">
    <property type="protein sequence ID" value="CAD1531192.1"/>
    <property type="molecule type" value="Genomic_DNA"/>
</dbReference>